<evidence type="ECO:0000313" key="2">
    <source>
        <dbReference type="Proteomes" id="UP000005267"/>
    </source>
</evidence>
<dbReference type="KEGG" id="aka:TKWG_22840"/>
<dbReference type="SUPFAM" id="SSF51905">
    <property type="entry name" value="FAD/NAD(P)-binding domain"/>
    <property type="match status" value="1"/>
</dbReference>
<proteinExistence type="predicted"/>
<reference evidence="1 2" key="1">
    <citation type="journal article" date="2011" name="J. Bacteriol.">
        <title>Whole-genome shotgun sequencing of the sulfur-oxidizing chemoautotroph Tetrathiobacter kashmirensis.</title>
        <authorList>
            <person name="Ghosh W."/>
            <person name="George A."/>
            <person name="Agarwal A."/>
            <person name="Raj P."/>
            <person name="Alam M."/>
            <person name="Pyne P."/>
            <person name="Das Gupta S.K."/>
        </authorList>
    </citation>
    <scope>NUCLEOTIDE SEQUENCE [LARGE SCALE GENOMIC DNA]</scope>
    <source>
        <strain evidence="1 2">WT001</strain>
    </source>
</reference>
<dbReference type="InterPro" id="IPR036188">
    <property type="entry name" value="FAD/NAD-bd_sf"/>
</dbReference>
<evidence type="ECO:0000313" key="1">
    <source>
        <dbReference type="EMBL" id="AFK64186.1"/>
    </source>
</evidence>
<keyword evidence="2" id="KW-1185">Reference proteome</keyword>
<dbReference type="Proteomes" id="UP000005267">
    <property type="component" value="Chromosome"/>
</dbReference>
<dbReference type="EMBL" id="CP003555">
    <property type="protein sequence ID" value="AFK64186.1"/>
    <property type="molecule type" value="Genomic_DNA"/>
</dbReference>
<accession>I3UGP8</accession>
<organism evidence="1 2">
    <name type="scientific">Advenella kashmirensis (strain DSM 17095 / LMG 22695 / WT001)</name>
    <name type="common">Tetrathiobacter kashmirensis</name>
    <dbReference type="NCBI Taxonomy" id="1036672"/>
    <lineage>
        <taxon>Bacteria</taxon>
        <taxon>Pseudomonadati</taxon>
        <taxon>Pseudomonadota</taxon>
        <taxon>Betaproteobacteria</taxon>
        <taxon>Burkholderiales</taxon>
        <taxon>Alcaligenaceae</taxon>
    </lineage>
</organism>
<protein>
    <submittedName>
        <fullName evidence="1">Thioredoxin reductase</fullName>
    </submittedName>
</protein>
<reference evidence="2" key="2">
    <citation type="journal article" date="2013" name="PLoS ONE">
        <title>Genome implosion elicits host-confinement in Alcaligenaceae: evidence from the comparative genomics of Tetrathiobacter kashmirensis, a pathogen in the making.</title>
        <authorList>
            <person name="Ghosh W."/>
            <person name="Alam M."/>
            <person name="Roy C."/>
            <person name="Pyne P."/>
            <person name="George A."/>
            <person name="Chakraborty R."/>
            <person name="Majumder S."/>
            <person name="Agarwal A."/>
            <person name="Chakraborty S."/>
            <person name="Majumdar S."/>
            <person name="Gupta S.K."/>
        </authorList>
    </citation>
    <scope>NUCLEOTIDE SEQUENCE [LARGE SCALE GENOMIC DNA]</scope>
    <source>
        <strain evidence="2">WT001</strain>
    </source>
</reference>
<sequence>MQQAVYDAIVIGAGPAGASCAVWLAIWGSLP</sequence>
<dbReference type="STRING" id="1036672.TKWG_22840"/>
<dbReference type="AlphaFoldDB" id="I3UGP8"/>
<name>I3UGP8_ADVKW</name>
<dbReference type="HOGENOM" id="CLU_3394717_0_0_4"/>
<gene>
    <name evidence="1" type="ordered locus">TKWG_22840</name>
</gene>
<dbReference type="Gene3D" id="3.50.50.60">
    <property type="entry name" value="FAD/NAD(P)-binding domain"/>
    <property type="match status" value="1"/>
</dbReference>